<evidence type="ECO:0000313" key="2">
    <source>
        <dbReference type="EMBL" id="MBF5059662.1"/>
    </source>
</evidence>
<dbReference type="PANTHER" id="PTHR30290:SF79">
    <property type="entry name" value="DIPEPTIDE-BINDING PROTEIN DPPE"/>
    <property type="match status" value="1"/>
</dbReference>
<dbReference type="Gene3D" id="3.10.105.10">
    <property type="entry name" value="Dipeptide-binding Protein, Domain 3"/>
    <property type="match status" value="1"/>
</dbReference>
<feature type="domain" description="Solute-binding protein family 5" evidence="1">
    <location>
        <begin position="79"/>
        <end position="451"/>
    </location>
</feature>
<dbReference type="InterPro" id="IPR030678">
    <property type="entry name" value="Peptide/Ni-bd"/>
</dbReference>
<dbReference type="InterPro" id="IPR000914">
    <property type="entry name" value="SBP_5_dom"/>
</dbReference>
<dbReference type="PANTHER" id="PTHR30290">
    <property type="entry name" value="PERIPLASMIC BINDING COMPONENT OF ABC TRANSPORTER"/>
    <property type="match status" value="1"/>
</dbReference>
<dbReference type="Pfam" id="PF00496">
    <property type="entry name" value="SBP_bac_5"/>
    <property type="match status" value="1"/>
</dbReference>
<protein>
    <submittedName>
        <fullName evidence="2">Oligopeptide-binding protein OppA</fullName>
    </submittedName>
</protein>
<sequence>MPYPSCMKMKKVLLILLLLPLLFFCAKNKSQKNRGNIVRIPIGSPIRSFDPRISNVYPSAHIINMLYEGLMRLGPNGEILPGAAESVTISEDQTVYTFYLRDSIWSNGDPVTAYDFEYAWKKSIDPMSAEAGAFTFYVIKHAKACLKGEKKIDDVGVKALNEKTLRVELSNPTPYFLSLCACTTYSPVHRKSDLNCFEWMGEKNNLICNGPFILKSLQRGVELFLEKNPLYWDVDTVKIRGISVQIVPDAATQFFLFEKGKFDWVGHPFNGLPSEILEDCHRKEILKSIDAEQIVWYFLNTEKPPFKNKNFRKALAYAMDRQKIADYVFALGETPAVGICKGLMSKKNPYFKDANLKTAQTFLQKALEEMGLTKDELPPITLTQESSNTMSQVNQAVQQQISQALGVKVEINQSDFPVHFKRLSLGNYEFGSLTWVSWIKDPIYMLDTFRDRSLATNMSRWEHPDYQALLKKADRERDPVARMEYLRQAEALLMEEMPVIPLCFTRLHYLSNESLKGVYVSPLREIEFRYAYFSEED</sequence>
<keyword evidence="3" id="KW-1185">Reference proteome</keyword>
<dbReference type="InterPro" id="IPR039424">
    <property type="entry name" value="SBP_5"/>
</dbReference>
<reference evidence="2 3" key="1">
    <citation type="submission" date="2020-01" db="EMBL/GenBank/DDBJ databases">
        <title>Draft genome sequence of Cand. Neptunochlamydia vexilliferae K9.</title>
        <authorList>
            <person name="Schulz F."/>
            <person name="Koestlbacher S."/>
            <person name="Wascher F."/>
            <person name="Pizzetti I."/>
            <person name="Horn M."/>
        </authorList>
    </citation>
    <scope>NUCLEOTIDE SEQUENCE [LARGE SCALE GENOMIC DNA]</scope>
    <source>
        <strain evidence="2 3">K9</strain>
    </source>
</reference>
<dbReference type="EMBL" id="JAAEJV010000033">
    <property type="protein sequence ID" value="MBF5059662.1"/>
    <property type="molecule type" value="Genomic_DNA"/>
</dbReference>
<dbReference type="SUPFAM" id="SSF53850">
    <property type="entry name" value="Periplasmic binding protein-like II"/>
    <property type="match status" value="1"/>
</dbReference>
<dbReference type="Gene3D" id="3.90.76.10">
    <property type="entry name" value="Dipeptide-binding Protein, Domain 1"/>
    <property type="match status" value="1"/>
</dbReference>
<dbReference type="Proteomes" id="UP001194714">
    <property type="component" value="Unassembled WGS sequence"/>
</dbReference>
<dbReference type="PIRSF" id="PIRSF002741">
    <property type="entry name" value="MppA"/>
    <property type="match status" value="1"/>
</dbReference>
<accession>A0ABS0B1D8</accession>
<gene>
    <name evidence="2" type="ORF">NEPTK9_001178</name>
</gene>
<evidence type="ECO:0000259" key="1">
    <source>
        <dbReference type="Pfam" id="PF00496"/>
    </source>
</evidence>
<dbReference type="Gene3D" id="3.40.190.10">
    <property type="entry name" value="Periplasmic binding protein-like II"/>
    <property type="match status" value="1"/>
</dbReference>
<proteinExistence type="predicted"/>
<name>A0ABS0B1D8_9BACT</name>
<comment type="caution">
    <text evidence="2">The sequence shown here is derived from an EMBL/GenBank/DDBJ whole genome shotgun (WGS) entry which is preliminary data.</text>
</comment>
<organism evidence="2 3">
    <name type="scientific">Candidatus Neptunichlamydia vexilliferae</name>
    <dbReference type="NCBI Taxonomy" id="1651774"/>
    <lineage>
        <taxon>Bacteria</taxon>
        <taxon>Pseudomonadati</taxon>
        <taxon>Chlamydiota</taxon>
        <taxon>Chlamydiia</taxon>
        <taxon>Parachlamydiales</taxon>
        <taxon>Simkaniaceae</taxon>
        <taxon>Candidatus Neptunichlamydia</taxon>
    </lineage>
</organism>
<evidence type="ECO:0000313" key="3">
    <source>
        <dbReference type="Proteomes" id="UP001194714"/>
    </source>
</evidence>
<dbReference type="CDD" id="cd08504">
    <property type="entry name" value="PBP2_OppA"/>
    <property type="match status" value="1"/>
</dbReference>